<accession>A0A1I5A696</accession>
<keyword evidence="2" id="KW-1185">Reference proteome</keyword>
<organism evidence="1 2">
    <name type="scientific">Algoriphagus ornithinivorans</name>
    <dbReference type="NCBI Taxonomy" id="226506"/>
    <lineage>
        <taxon>Bacteria</taxon>
        <taxon>Pseudomonadati</taxon>
        <taxon>Bacteroidota</taxon>
        <taxon>Cytophagia</taxon>
        <taxon>Cytophagales</taxon>
        <taxon>Cyclobacteriaceae</taxon>
        <taxon>Algoriphagus</taxon>
    </lineage>
</organism>
<protein>
    <recommendedName>
        <fullName evidence="3">GyrI-like small molecule binding domain-containing protein</fullName>
    </recommendedName>
</protein>
<proteinExistence type="predicted"/>
<dbReference type="EMBL" id="FOVW01000001">
    <property type="protein sequence ID" value="SFN57967.1"/>
    <property type="molecule type" value="Genomic_DNA"/>
</dbReference>
<evidence type="ECO:0000313" key="1">
    <source>
        <dbReference type="EMBL" id="SFN57967.1"/>
    </source>
</evidence>
<evidence type="ECO:0000313" key="2">
    <source>
        <dbReference type="Proteomes" id="UP000199564"/>
    </source>
</evidence>
<dbReference type="AlphaFoldDB" id="A0A1I5A696"/>
<sequence>MVKKVFVILLVLFFLGASAYYVFVNLGGKNPIEITWEQKTPPPLSGIYFVGIPQDEKLAEAFKEMEGQKNLRPGSSLHTIYEVEPAGKLDTMKVFIGLNQSLTGEKYETRIFAESSYLLATIRGNKWVMPGPETVKEELKTYADSANLTLTGIYIDQIISESEVRVIAPVKE</sequence>
<dbReference type="STRING" id="226506.SAMN04488519_10130"/>
<dbReference type="Proteomes" id="UP000199564">
    <property type="component" value="Unassembled WGS sequence"/>
</dbReference>
<evidence type="ECO:0008006" key="3">
    <source>
        <dbReference type="Google" id="ProtNLM"/>
    </source>
</evidence>
<reference evidence="2" key="1">
    <citation type="submission" date="2016-10" db="EMBL/GenBank/DDBJ databases">
        <authorList>
            <person name="Varghese N."/>
            <person name="Submissions S."/>
        </authorList>
    </citation>
    <scope>NUCLEOTIDE SEQUENCE [LARGE SCALE GENOMIC DNA]</scope>
    <source>
        <strain evidence="2">DSM 15282</strain>
    </source>
</reference>
<name>A0A1I5A696_9BACT</name>
<gene>
    <name evidence="1" type="ORF">SAMN04488519_10130</name>
</gene>
<dbReference type="RefSeq" id="WP_091648591.1">
    <property type="nucleotide sequence ID" value="NZ_FOVW01000001.1"/>
</dbReference>